<comment type="caution">
    <text evidence="6">The sequence shown here is derived from an EMBL/GenBank/DDBJ whole genome shotgun (WGS) entry which is preliminary data.</text>
</comment>
<keyword evidence="7" id="KW-1185">Reference proteome</keyword>
<keyword evidence="4" id="KW-0808">Transferase</keyword>
<evidence type="ECO:0000256" key="2">
    <source>
        <dbReference type="ARBA" id="ARBA00008954"/>
    </source>
</evidence>
<dbReference type="EMBL" id="JACEEZ010024507">
    <property type="protein sequence ID" value="KAG0710105.1"/>
    <property type="molecule type" value="Genomic_DNA"/>
</dbReference>
<dbReference type="InterPro" id="IPR015424">
    <property type="entry name" value="PyrdxlP-dep_Trfase"/>
</dbReference>
<dbReference type="InterPro" id="IPR015421">
    <property type="entry name" value="PyrdxlP-dep_Trfase_major"/>
</dbReference>
<name>A0A8J4XW86_CHIOP</name>
<accession>A0A8J4XW86</accession>
<evidence type="ECO:0000256" key="3">
    <source>
        <dbReference type="ARBA" id="ARBA00022576"/>
    </source>
</evidence>
<dbReference type="GO" id="GO:0009450">
    <property type="term" value="P:gamma-aminobutyric acid catabolic process"/>
    <property type="evidence" value="ECO:0007669"/>
    <property type="project" value="TreeGrafter"/>
</dbReference>
<comment type="cofactor">
    <cofactor evidence="1">
        <name>pyridoxal 5'-phosphate</name>
        <dbReference type="ChEBI" id="CHEBI:597326"/>
    </cofactor>
</comment>
<evidence type="ECO:0000256" key="5">
    <source>
        <dbReference type="SAM" id="MobiDB-lite"/>
    </source>
</evidence>
<reference evidence="6" key="1">
    <citation type="submission" date="2020-07" db="EMBL/GenBank/DDBJ databases">
        <title>The High-quality genome of the commercially important snow crab, Chionoecetes opilio.</title>
        <authorList>
            <person name="Jeong J.-H."/>
            <person name="Ryu S."/>
        </authorList>
    </citation>
    <scope>NUCLEOTIDE SEQUENCE</scope>
    <source>
        <strain evidence="6">MADBK_172401_WGS</strain>
        <tissue evidence="6">Digestive gland</tissue>
    </source>
</reference>
<dbReference type="OrthoDB" id="5419315at2759"/>
<evidence type="ECO:0000256" key="4">
    <source>
        <dbReference type="ARBA" id="ARBA00022679"/>
    </source>
</evidence>
<feature type="compositionally biased region" description="Low complexity" evidence="5">
    <location>
        <begin position="89"/>
        <end position="100"/>
    </location>
</feature>
<protein>
    <submittedName>
        <fullName evidence="6">4-aminobutyrate aminotransferase, mitochondrial</fullName>
    </submittedName>
</protein>
<comment type="similarity">
    <text evidence="2">Belongs to the class-III pyridoxal-phosphate-dependent aminotransferase family.</text>
</comment>
<dbReference type="Pfam" id="PF00202">
    <property type="entry name" value="Aminotran_3"/>
    <property type="match status" value="1"/>
</dbReference>
<keyword evidence="3 6" id="KW-0032">Aminotransferase</keyword>
<dbReference type="SUPFAM" id="SSF53383">
    <property type="entry name" value="PLP-dependent transferases"/>
    <property type="match status" value="1"/>
</dbReference>
<dbReference type="GO" id="GO:0005739">
    <property type="term" value="C:mitochondrion"/>
    <property type="evidence" value="ECO:0007669"/>
    <property type="project" value="TreeGrafter"/>
</dbReference>
<dbReference type="GO" id="GO:0030170">
    <property type="term" value="F:pyridoxal phosphate binding"/>
    <property type="evidence" value="ECO:0007669"/>
    <property type="project" value="InterPro"/>
</dbReference>
<proteinExistence type="inferred from homology"/>
<sequence>MSRERKKEGCLATTHSKPIHKMDIPSQDWPIARFPLYKYPLEEHIRENQEEDRRCLEQVEELIHKYNSLGKPVAGIVVEPIQSEGGDNQASPQFFPAAAADRQEGGVSRRL</sequence>
<dbReference type="Gene3D" id="3.40.640.10">
    <property type="entry name" value="Type I PLP-dependent aspartate aminotransferase-like (Major domain)"/>
    <property type="match status" value="1"/>
</dbReference>
<feature type="region of interest" description="Disordered" evidence="5">
    <location>
        <begin position="1"/>
        <end position="23"/>
    </location>
</feature>
<evidence type="ECO:0000313" key="7">
    <source>
        <dbReference type="Proteomes" id="UP000770661"/>
    </source>
</evidence>
<dbReference type="PANTHER" id="PTHR43206">
    <property type="entry name" value="AMINOTRANSFERASE"/>
    <property type="match status" value="1"/>
</dbReference>
<dbReference type="InterPro" id="IPR005814">
    <property type="entry name" value="Aminotrans_3"/>
</dbReference>
<dbReference type="PANTHER" id="PTHR43206:SF1">
    <property type="entry name" value="4-AMINOBUTYRATE AMINOTRANSFERASE, MITOCHONDRIAL"/>
    <property type="match status" value="1"/>
</dbReference>
<dbReference type="Proteomes" id="UP000770661">
    <property type="component" value="Unassembled WGS sequence"/>
</dbReference>
<dbReference type="AlphaFoldDB" id="A0A8J4XW86"/>
<feature type="region of interest" description="Disordered" evidence="5">
    <location>
        <begin position="82"/>
        <end position="111"/>
    </location>
</feature>
<dbReference type="GO" id="GO:0008483">
    <property type="term" value="F:transaminase activity"/>
    <property type="evidence" value="ECO:0007669"/>
    <property type="project" value="UniProtKB-KW"/>
</dbReference>
<evidence type="ECO:0000313" key="6">
    <source>
        <dbReference type="EMBL" id="KAG0710105.1"/>
    </source>
</evidence>
<gene>
    <name evidence="6" type="primary">ABAT_0</name>
    <name evidence="6" type="ORF">GWK47_023483</name>
</gene>
<evidence type="ECO:0000256" key="1">
    <source>
        <dbReference type="ARBA" id="ARBA00001933"/>
    </source>
</evidence>
<organism evidence="6 7">
    <name type="scientific">Chionoecetes opilio</name>
    <name type="common">Atlantic snow crab</name>
    <name type="synonym">Cancer opilio</name>
    <dbReference type="NCBI Taxonomy" id="41210"/>
    <lineage>
        <taxon>Eukaryota</taxon>
        <taxon>Metazoa</taxon>
        <taxon>Ecdysozoa</taxon>
        <taxon>Arthropoda</taxon>
        <taxon>Crustacea</taxon>
        <taxon>Multicrustacea</taxon>
        <taxon>Malacostraca</taxon>
        <taxon>Eumalacostraca</taxon>
        <taxon>Eucarida</taxon>
        <taxon>Decapoda</taxon>
        <taxon>Pleocyemata</taxon>
        <taxon>Brachyura</taxon>
        <taxon>Eubrachyura</taxon>
        <taxon>Majoidea</taxon>
        <taxon>Majidae</taxon>
        <taxon>Chionoecetes</taxon>
    </lineage>
</organism>